<dbReference type="Gene3D" id="3.40.50.300">
    <property type="entry name" value="P-loop containing nucleotide triphosphate hydrolases"/>
    <property type="match status" value="1"/>
</dbReference>
<dbReference type="Proteomes" id="UP000198649">
    <property type="component" value="Unassembled WGS sequence"/>
</dbReference>
<sequence>MVTMTEGAVPLLECSSVVRRFVGMVAVDQVSIKVNEGDVLGIIGPNGAGKTTLFNLLTGQLKPNSGEVFFRGERITGRPVHERARLGLGRTFQVVRPLPALSVLENTMMGAFVKHPKRRDAEAKAAEVLEEVGLAHVAKQRAGDLPLPLRKRLEVARALATEPVVLLLDEVMAGLNPTDIGKAVDLFHHLHERGVTLVLIEHNLKVVRTLSRHVVVLDHGAVLAEGTPTEVLQHPDVVRAYLGNRR</sequence>
<dbReference type="GO" id="GO:0005886">
    <property type="term" value="C:plasma membrane"/>
    <property type="evidence" value="ECO:0007669"/>
    <property type="project" value="TreeGrafter"/>
</dbReference>
<dbReference type="InterPro" id="IPR051120">
    <property type="entry name" value="ABC_AA/LPS_Transport"/>
</dbReference>
<dbReference type="PROSITE" id="PS50893">
    <property type="entry name" value="ABC_TRANSPORTER_2"/>
    <property type="match status" value="1"/>
</dbReference>
<dbReference type="GO" id="GO:0015188">
    <property type="term" value="F:L-isoleucine transmembrane transporter activity"/>
    <property type="evidence" value="ECO:0007669"/>
    <property type="project" value="TreeGrafter"/>
</dbReference>
<dbReference type="Pfam" id="PF00005">
    <property type="entry name" value="ABC_tran"/>
    <property type="match status" value="1"/>
</dbReference>
<dbReference type="InterPro" id="IPR027417">
    <property type="entry name" value="P-loop_NTPase"/>
</dbReference>
<dbReference type="GO" id="GO:0015808">
    <property type="term" value="P:L-alanine transport"/>
    <property type="evidence" value="ECO:0007669"/>
    <property type="project" value="TreeGrafter"/>
</dbReference>
<dbReference type="Pfam" id="PF12399">
    <property type="entry name" value="BCA_ABC_TP_C"/>
    <property type="match status" value="1"/>
</dbReference>
<dbReference type="EMBL" id="FOQG01000009">
    <property type="protein sequence ID" value="SFI50055.1"/>
    <property type="molecule type" value="Genomic_DNA"/>
</dbReference>
<evidence type="ECO:0000256" key="2">
    <source>
        <dbReference type="ARBA" id="ARBA00022741"/>
    </source>
</evidence>
<keyword evidence="1" id="KW-0813">Transport</keyword>
<dbReference type="PANTHER" id="PTHR45772">
    <property type="entry name" value="CONSERVED COMPONENT OF ABC TRANSPORTER FOR NATURAL AMINO ACIDS-RELATED"/>
    <property type="match status" value="1"/>
</dbReference>
<organism evidence="5 6">
    <name type="scientific">Nocardioides psychrotolerans</name>
    <dbReference type="NCBI Taxonomy" id="1005945"/>
    <lineage>
        <taxon>Bacteria</taxon>
        <taxon>Bacillati</taxon>
        <taxon>Actinomycetota</taxon>
        <taxon>Actinomycetes</taxon>
        <taxon>Propionibacteriales</taxon>
        <taxon>Nocardioidaceae</taxon>
        <taxon>Nocardioides</taxon>
    </lineage>
</organism>
<protein>
    <submittedName>
        <fullName evidence="5">Branched-chain amino acid transport system ATP-binding protein</fullName>
    </submittedName>
</protein>
<name>A0A1I3IPY7_9ACTN</name>
<gene>
    <name evidence="5" type="ORF">SAMN05216561_109106</name>
</gene>
<evidence type="ECO:0000256" key="3">
    <source>
        <dbReference type="ARBA" id="ARBA00022840"/>
    </source>
</evidence>
<evidence type="ECO:0000259" key="4">
    <source>
        <dbReference type="PROSITE" id="PS50893"/>
    </source>
</evidence>
<dbReference type="GO" id="GO:0015192">
    <property type="term" value="F:L-phenylalanine transmembrane transporter activity"/>
    <property type="evidence" value="ECO:0007669"/>
    <property type="project" value="TreeGrafter"/>
</dbReference>
<keyword evidence="2" id="KW-0547">Nucleotide-binding</keyword>
<dbReference type="GO" id="GO:0005304">
    <property type="term" value="F:L-valine transmembrane transporter activity"/>
    <property type="evidence" value="ECO:0007669"/>
    <property type="project" value="TreeGrafter"/>
</dbReference>
<dbReference type="SUPFAM" id="SSF52540">
    <property type="entry name" value="P-loop containing nucleoside triphosphate hydrolases"/>
    <property type="match status" value="1"/>
</dbReference>
<evidence type="ECO:0000313" key="5">
    <source>
        <dbReference type="EMBL" id="SFI50055.1"/>
    </source>
</evidence>
<dbReference type="PANTHER" id="PTHR45772:SF7">
    <property type="entry name" value="AMINO ACID ABC TRANSPORTER ATP-BINDING PROTEIN"/>
    <property type="match status" value="1"/>
</dbReference>
<dbReference type="GO" id="GO:0042941">
    <property type="term" value="P:D-alanine transmembrane transport"/>
    <property type="evidence" value="ECO:0007669"/>
    <property type="project" value="TreeGrafter"/>
</dbReference>
<evidence type="ECO:0000313" key="6">
    <source>
        <dbReference type="Proteomes" id="UP000198649"/>
    </source>
</evidence>
<dbReference type="GO" id="GO:0016887">
    <property type="term" value="F:ATP hydrolysis activity"/>
    <property type="evidence" value="ECO:0007669"/>
    <property type="project" value="InterPro"/>
</dbReference>
<keyword evidence="6" id="KW-1185">Reference proteome</keyword>
<dbReference type="GO" id="GO:1903805">
    <property type="term" value="P:L-valine import across plasma membrane"/>
    <property type="evidence" value="ECO:0007669"/>
    <property type="project" value="TreeGrafter"/>
</dbReference>
<dbReference type="GO" id="GO:0005524">
    <property type="term" value="F:ATP binding"/>
    <property type="evidence" value="ECO:0007669"/>
    <property type="project" value="UniProtKB-KW"/>
</dbReference>
<dbReference type="InterPro" id="IPR003439">
    <property type="entry name" value="ABC_transporter-like_ATP-bd"/>
</dbReference>
<dbReference type="SMART" id="SM00382">
    <property type="entry name" value="AAA"/>
    <property type="match status" value="1"/>
</dbReference>
<dbReference type="GO" id="GO:1903806">
    <property type="term" value="P:L-isoleucine import across plasma membrane"/>
    <property type="evidence" value="ECO:0007669"/>
    <property type="project" value="TreeGrafter"/>
</dbReference>
<accession>A0A1I3IPY7</accession>
<dbReference type="InterPro" id="IPR003593">
    <property type="entry name" value="AAA+_ATPase"/>
</dbReference>
<feature type="domain" description="ABC transporter" evidence="4">
    <location>
        <begin position="12"/>
        <end position="244"/>
    </location>
</feature>
<keyword evidence="3 5" id="KW-0067">ATP-binding</keyword>
<dbReference type="CDD" id="cd03219">
    <property type="entry name" value="ABC_Mj1267_LivG_branched"/>
    <property type="match status" value="1"/>
</dbReference>
<dbReference type="STRING" id="1005945.SAMN05216561_109106"/>
<dbReference type="InterPro" id="IPR032823">
    <property type="entry name" value="BCA_ABC_TP_C"/>
</dbReference>
<evidence type="ECO:0000256" key="1">
    <source>
        <dbReference type="ARBA" id="ARBA00022448"/>
    </source>
</evidence>
<proteinExistence type="predicted"/>
<reference evidence="5 6" key="1">
    <citation type="submission" date="2016-10" db="EMBL/GenBank/DDBJ databases">
        <authorList>
            <person name="de Groot N.N."/>
        </authorList>
    </citation>
    <scope>NUCLEOTIDE SEQUENCE [LARGE SCALE GENOMIC DNA]</scope>
    <source>
        <strain evidence="5 6">CGMCC 1.11156</strain>
    </source>
</reference>
<dbReference type="AlphaFoldDB" id="A0A1I3IPY7"/>